<evidence type="ECO:0000313" key="1">
    <source>
        <dbReference type="EMBL" id="KAK0710987.1"/>
    </source>
</evidence>
<comment type="caution">
    <text evidence="1">The sequence shown here is derived from an EMBL/GenBank/DDBJ whole genome shotgun (WGS) entry which is preliminary data.</text>
</comment>
<dbReference type="AlphaFoldDB" id="A0AA40A805"/>
<keyword evidence="2" id="KW-1185">Reference proteome</keyword>
<accession>A0AA40A805</accession>
<gene>
    <name evidence="1" type="ORF">B0H67DRAFT_583928</name>
</gene>
<proteinExistence type="predicted"/>
<dbReference type="Proteomes" id="UP001172102">
    <property type="component" value="Unassembled WGS sequence"/>
</dbReference>
<protein>
    <submittedName>
        <fullName evidence="1">Uncharacterized protein</fullName>
    </submittedName>
</protein>
<reference evidence="1" key="1">
    <citation type="submission" date="2023-06" db="EMBL/GenBank/DDBJ databases">
        <title>Genome-scale phylogeny and comparative genomics of the fungal order Sordariales.</title>
        <authorList>
            <consortium name="Lawrence Berkeley National Laboratory"/>
            <person name="Hensen N."/>
            <person name="Bonometti L."/>
            <person name="Westerberg I."/>
            <person name="Brannstrom I.O."/>
            <person name="Guillou S."/>
            <person name="Cros-Aarteil S."/>
            <person name="Calhoun S."/>
            <person name="Haridas S."/>
            <person name="Kuo A."/>
            <person name="Mondo S."/>
            <person name="Pangilinan J."/>
            <person name="Riley R."/>
            <person name="Labutti K."/>
            <person name="Andreopoulos B."/>
            <person name="Lipzen A."/>
            <person name="Chen C."/>
            <person name="Yanf M."/>
            <person name="Daum C."/>
            <person name="Ng V."/>
            <person name="Clum A."/>
            <person name="Steindorff A."/>
            <person name="Ohm R."/>
            <person name="Martin F."/>
            <person name="Silar P."/>
            <person name="Natvig D."/>
            <person name="Lalanne C."/>
            <person name="Gautier V."/>
            <person name="Ament-Velasquez S.L."/>
            <person name="Kruys A."/>
            <person name="Hutchinson M.I."/>
            <person name="Powell A.J."/>
            <person name="Barry K."/>
            <person name="Miller A.N."/>
            <person name="Grigoriev I.V."/>
            <person name="Debuchy R."/>
            <person name="Gladieux P."/>
            <person name="Thoren M.H."/>
            <person name="Johannesson H."/>
        </authorList>
    </citation>
    <scope>NUCLEOTIDE SEQUENCE</scope>
    <source>
        <strain evidence="1">SMH4607-1</strain>
    </source>
</reference>
<sequence>MVGRNKGLYMFCFQLVLFPRDSRALGWIPGSCPTHPAAVPGDGGLGAASVRATFDISISANRYENSASLHSANSPT</sequence>
<evidence type="ECO:0000313" key="2">
    <source>
        <dbReference type="Proteomes" id="UP001172102"/>
    </source>
</evidence>
<name>A0AA40A805_9PEZI</name>
<organism evidence="1 2">
    <name type="scientific">Lasiosphaeris hirsuta</name>
    <dbReference type="NCBI Taxonomy" id="260670"/>
    <lineage>
        <taxon>Eukaryota</taxon>
        <taxon>Fungi</taxon>
        <taxon>Dikarya</taxon>
        <taxon>Ascomycota</taxon>
        <taxon>Pezizomycotina</taxon>
        <taxon>Sordariomycetes</taxon>
        <taxon>Sordariomycetidae</taxon>
        <taxon>Sordariales</taxon>
        <taxon>Lasiosphaeriaceae</taxon>
        <taxon>Lasiosphaeris</taxon>
    </lineage>
</organism>
<dbReference type="EMBL" id="JAUKUA010000005">
    <property type="protein sequence ID" value="KAK0710987.1"/>
    <property type="molecule type" value="Genomic_DNA"/>
</dbReference>